<dbReference type="EMBL" id="MGDD01000095">
    <property type="protein sequence ID" value="OGL47154.1"/>
    <property type="molecule type" value="Genomic_DNA"/>
</dbReference>
<protein>
    <submittedName>
        <fullName evidence="1">Uncharacterized protein</fullName>
    </submittedName>
</protein>
<evidence type="ECO:0000313" key="1">
    <source>
        <dbReference type="EMBL" id="OGL47154.1"/>
    </source>
</evidence>
<organism evidence="1 2">
    <name type="scientific">Candidatus Schekmanbacteria bacterium RBG_13_48_7</name>
    <dbReference type="NCBI Taxonomy" id="1817878"/>
    <lineage>
        <taxon>Bacteria</taxon>
        <taxon>Candidatus Schekmaniibacteriota</taxon>
    </lineage>
</organism>
<comment type="caution">
    <text evidence="1">The sequence shown here is derived from an EMBL/GenBank/DDBJ whole genome shotgun (WGS) entry which is preliminary data.</text>
</comment>
<dbReference type="Proteomes" id="UP000179266">
    <property type="component" value="Unassembled WGS sequence"/>
</dbReference>
<name>A0A1F7S1M9_9BACT</name>
<accession>A0A1F7S1M9</accession>
<reference evidence="1 2" key="1">
    <citation type="journal article" date="2016" name="Nat. Commun.">
        <title>Thousands of microbial genomes shed light on interconnected biogeochemical processes in an aquifer system.</title>
        <authorList>
            <person name="Anantharaman K."/>
            <person name="Brown C.T."/>
            <person name="Hug L.A."/>
            <person name="Sharon I."/>
            <person name="Castelle C.J."/>
            <person name="Probst A.J."/>
            <person name="Thomas B.C."/>
            <person name="Singh A."/>
            <person name="Wilkins M.J."/>
            <person name="Karaoz U."/>
            <person name="Brodie E.L."/>
            <person name="Williams K.H."/>
            <person name="Hubbard S.S."/>
            <person name="Banfield J.F."/>
        </authorList>
    </citation>
    <scope>NUCLEOTIDE SEQUENCE [LARGE SCALE GENOMIC DNA]</scope>
</reference>
<proteinExistence type="predicted"/>
<evidence type="ECO:0000313" key="2">
    <source>
        <dbReference type="Proteomes" id="UP000179266"/>
    </source>
</evidence>
<dbReference type="AlphaFoldDB" id="A0A1F7S1M9"/>
<sequence length="71" mass="7934">MFKKMPVTKEKALFQPVIVIKHPEDVPECGAEAGPVKDRAALVSVLSVEKPLFIGRVYRVWRKNVPPAAHL</sequence>
<gene>
    <name evidence="1" type="ORF">A2161_14160</name>
</gene>